<evidence type="ECO:0000313" key="7">
    <source>
        <dbReference type="EMBL" id="SFL13171.1"/>
    </source>
</evidence>
<evidence type="ECO:0000256" key="5">
    <source>
        <dbReference type="SAM" id="SignalP"/>
    </source>
</evidence>
<reference evidence="7 8" key="1">
    <citation type="submission" date="2016-10" db="EMBL/GenBank/DDBJ databases">
        <authorList>
            <person name="de Groot N.N."/>
        </authorList>
    </citation>
    <scope>NUCLEOTIDE SEQUENCE [LARGE SCALE GENOMIC DNA]</scope>
    <source>
        <strain evidence="7 8">DSM 19981</strain>
    </source>
</reference>
<protein>
    <submittedName>
        <fullName evidence="7">Outer membrane protein OmpA</fullName>
    </submittedName>
</protein>
<dbReference type="RefSeq" id="WP_175534233.1">
    <property type="nucleotide sequence ID" value="NZ_FOSQ01000023.1"/>
</dbReference>
<dbReference type="InterPro" id="IPR006665">
    <property type="entry name" value="OmpA-like"/>
</dbReference>
<dbReference type="Proteomes" id="UP000199473">
    <property type="component" value="Unassembled WGS sequence"/>
</dbReference>
<dbReference type="CDD" id="cd07185">
    <property type="entry name" value="OmpA_C-like"/>
    <property type="match status" value="1"/>
</dbReference>
<comment type="subcellular location">
    <subcellularLocation>
        <location evidence="1">Cell outer membrane</location>
    </subcellularLocation>
</comment>
<dbReference type="STRING" id="1123062.SAMN02745775_12331"/>
<evidence type="ECO:0000256" key="4">
    <source>
        <dbReference type="PROSITE-ProRule" id="PRU00473"/>
    </source>
</evidence>
<sequence length="305" mass="32393">MMRSALLALSLFLLAAGPAPALACPTGPMQAARSLDEVRAAAAGITAAGTACGARQRDWAGRLAAARFHTAAEAAVAAGDRAAAMRLLNEGIAQADLWQSLALRADLRQRVPGPGGRIDYAAASLDYQAALNGIAASDPAADPVPVRLIASIFRRAEQTRLLADQPMASPRTRSGAAGGLAARRVRSFVVVAVAMPIQFVFDNCGMTPGGMRAAVDMWEMLKEEGMPAIRLIGHTDPVGPDDYNLRLSICRARAVAEFLAERGYPAERITTEGRGERDPLSIEGGDAYTEAQRHQMLRRVELQRP</sequence>
<keyword evidence="2 4" id="KW-0472">Membrane</keyword>
<feature type="domain" description="OmpA-like" evidence="6">
    <location>
        <begin position="186"/>
        <end position="305"/>
    </location>
</feature>
<dbReference type="EMBL" id="FOSQ01000023">
    <property type="protein sequence ID" value="SFL13171.1"/>
    <property type="molecule type" value="Genomic_DNA"/>
</dbReference>
<dbReference type="Gene3D" id="3.30.1330.60">
    <property type="entry name" value="OmpA-like domain"/>
    <property type="match status" value="1"/>
</dbReference>
<dbReference type="PANTHER" id="PTHR30329">
    <property type="entry name" value="STATOR ELEMENT OF FLAGELLAR MOTOR COMPLEX"/>
    <property type="match status" value="1"/>
</dbReference>
<evidence type="ECO:0000256" key="3">
    <source>
        <dbReference type="ARBA" id="ARBA00023237"/>
    </source>
</evidence>
<keyword evidence="3" id="KW-0998">Cell outer membrane</keyword>
<dbReference type="GO" id="GO:0009279">
    <property type="term" value="C:cell outer membrane"/>
    <property type="evidence" value="ECO:0007669"/>
    <property type="project" value="UniProtKB-SubCell"/>
</dbReference>
<evidence type="ECO:0000256" key="1">
    <source>
        <dbReference type="ARBA" id="ARBA00004442"/>
    </source>
</evidence>
<keyword evidence="8" id="KW-1185">Reference proteome</keyword>
<gene>
    <name evidence="7" type="ORF">SAMN02745775_12331</name>
</gene>
<dbReference type="InterPro" id="IPR036737">
    <property type="entry name" value="OmpA-like_sf"/>
</dbReference>
<feature type="chain" id="PRO_5011681833" evidence="5">
    <location>
        <begin position="24"/>
        <end position="305"/>
    </location>
</feature>
<dbReference type="AlphaFoldDB" id="A0A1I4F9V5"/>
<dbReference type="InterPro" id="IPR006664">
    <property type="entry name" value="OMP_bac"/>
</dbReference>
<dbReference type="PANTHER" id="PTHR30329:SF21">
    <property type="entry name" value="LIPOPROTEIN YIAD-RELATED"/>
    <property type="match status" value="1"/>
</dbReference>
<organism evidence="7 8">
    <name type="scientific">Falsiroseomonas stagni DSM 19981</name>
    <dbReference type="NCBI Taxonomy" id="1123062"/>
    <lineage>
        <taxon>Bacteria</taxon>
        <taxon>Pseudomonadati</taxon>
        <taxon>Pseudomonadota</taxon>
        <taxon>Alphaproteobacteria</taxon>
        <taxon>Acetobacterales</taxon>
        <taxon>Roseomonadaceae</taxon>
        <taxon>Falsiroseomonas</taxon>
    </lineage>
</organism>
<dbReference type="PRINTS" id="PR01021">
    <property type="entry name" value="OMPADOMAIN"/>
</dbReference>
<name>A0A1I4F9V5_9PROT</name>
<accession>A0A1I4F9V5</accession>
<dbReference type="Pfam" id="PF00691">
    <property type="entry name" value="OmpA"/>
    <property type="match status" value="1"/>
</dbReference>
<dbReference type="InterPro" id="IPR050330">
    <property type="entry name" value="Bact_OuterMem_StrucFunc"/>
</dbReference>
<proteinExistence type="predicted"/>
<dbReference type="SUPFAM" id="SSF103088">
    <property type="entry name" value="OmpA-like"/>
    <property type="match status" value="1"/>
</dbReference>
<dbReference type="PROSITE" id="PS51123">
    <property type="entry name" value="OMPA_2"/>
    <property type="match status" value="1"/>
</dbReference>
<feature type="signal peptide" evidence="5">
    <location>
        <begin position="1"/>
        <end position="23"/>
    </location>
</feature>
<evidence type="ECO:0000313" key="8">
    <source>
        <dbReference type="Proteomes" id="UP000199473"/>
    </source>
</evidence>
<evidence type="ECO:0000256" key="2">
    <source>
        <dbReference type="ARBA" id="ARBA00023136"/>
    </source>
</evidence>
<evidence type="ECO:0000259" key="6">
    <source>
        <dbReference type="PROSITE" id="PS51123"/>
    </source>
</evidence>
<keyword evidence="5" id="KW-0732">Signal</keyword>